<dbReference type="PANTHER" id="PTHR19136:SF81">
    <property type="entry name" value="MOLYBDENUM COFACTOR GUANYLYLTRANSFERASE"/>
    <property type="match status" value="1"/>
</dbReference>
<dbReference type="Pfam" id="PF12804">
    <property type="entry name" value="NTP_transf_3"/>
    <property type="match status" value="1"/>
</dbReference>
<comment type="caution">
    <text evidence="3">The sequence shown here is derived from an EMBL/GenBank/DDBJ whole genome shotgun (WGS) entry which is preliminary data.</text>
</comment>
<keyword evidence="1" id="KW-0808">Transferase</keyword>
<sequence>MPDALVLAGGRPDPALGEGIPNKAFLPLLGRPMVEFVLAALRQAASIRRIALVGPLPLPPAVAACVDVAVGEGGTMLDNVAAGLDALGGAGPVLAAGADIPLVTPRAVDAFVRAAQALDAEIVYGVVRREDVIREFPRARKTFVRLRDGTLTGGSLILIGPQAFARARPVIERAIRARKRPWELARMFGLGALVGLLAGTLRVDGLERRAAGLLGVRARALICASPEICMDIDTPAMLAVVLERMARDPRAPSPRGAEGMARW</sequence>
<gene>
    <name evidence="3" type="ORF">E6H00_05915</name>
</gene>
<dbReference type="InterPro" id="IPR025877">
    <property type="entry name" value="MobA-like_NTP_Trfase"/>
</dbReference>
<dbReference type="AlphaFoldDB" id="A0A537K5F0"/>
<proteinExistence type="predicted"/>
<dbReference type="PANTHER" id="PTHR19136">
    <property type="entry name" value="MOLYBDENUM COFACTOR GUANYLYLTRANSFERASE"/>
    <property type="match status" value="1"/>
</dbReference>
<dbReference type="EMBL" id="VBAK01000107">
    <property type="protein sequence ID" value="TMI90756.1"/>
    <property type="molecule type" value="Genomic_DNA"/>
</dbReference>
<dbReference type="Gene3D" id="3.90.550.10">
    <property type="entry name" value="Spore Coat Polysaccharide Biosynthesis Protein SpsA, Chain A"/>
    <property type="match status" value="1"/>
</dbReference>
<evidence type="ECO:0000256" key="1">
    <source>
        <dbReference type="ARBA" id="ARBA00022679"/>
    </source>
</evidence>
<dbReference type="Proteomes" id="UP000318509">
    <property type="component" value="Unassembled WGS sequence"/>
</dbReference>
<evidence type="ECO:0000313" key="3">
    <source>
        <dbReference type="EMBL" id="TMI90756.1"/>
    </source>
</evidence>
<reference evidence="3 4" key="1">
    <citation type="journal article" date="2019" name="Nat. Microbiol.">
        <title>Mediterranean grassland soil C-N compound turnover is dependent on rainfall and depth, and is mediated by genomically divergent microorganisms.</title>
        <authorList>
            <person name="Diamond S."/>
            <person name="Andeer P.F."/>
            <person name="Li Z."/>
            <person name="Crits-Christoph A."/>
            <person name="Burstein D."/>
            <person name="Anantharaman K."/>
            <person name="Lane K.R."/>
            <person name="Thomas B.C."/>
            <person name="Pan C."/>
            <person name="Northen T.R."/>
            <person name="Banfield J.F."/>
        </authorList>
    </citation>
    <scope>NUCLEOTIDE SEQUENCE [LARGE SCALE GENOMIC DNA]</scope>
    <source>
        <strain evidence="3">NP_3</strain>
    </source>
</reference>
<accession>A0A537K5F0</accession>
<name>A0A537K5F0_9BACT</name>
<organism evidence="3 4">
    <name type="scientific">Candidatus Segetimicrobium genomatis</name>
    <dbReference type="NCBI Taxonomy" id="2569760"/>
    <lineage>
        <taxon>Bacteria</taxon>
        <taxon>Bacillati</taxon>
        <taxon>Candidatus Sysuimicrobiota</taxon>
        <taxon>Candidatus Sysuimicrobiia</taxon>
        <taxon>Candidatus Sysuimicrobiales</taxon>
        <taxon>Candidatus Segetimicrobiaceae</taxon>
        <taxon>Candidatus Segetimicrobium</taxon>
    </lineage>
</organism>
<feature type="domain" description="MobA-like NTP transferase" evidence="2">
    <location>
        <begin position="4"/>
        <end position="128"/>
    </location>
</feature>
<evidence type="ECO:0000313" key="4">
    <source>
        <dbReference type="Proteomes" id="UP000318509"/>
    </source>
</evidence>
<dbReference type="SUPFAM" id="SSF53448">
    <property type="entry name" value="Nucleotide-diphospho-sugar transferases"/>
    <property type="match status" value="1"/>
</dbReference>
<dbReference type="GO" id="GO:0016779">
    <property type="term" value="F:nucleotidyltransferase activity"/>
    <property type="evidence" value="ECO:0007669"/>
    <property type="project" value="TreeGrafter"/>
</dbReference>
<evidence type="ECO:0000259" key="2">
    <source>
        <dbReference type="Pfam" id="PF12804"/>
    </source>
</evidence>
<dbReference type="InterPro" id="IPR029044">
    <property type="entry name" value="Nucleotide-diphossugar_trans"/>
</dbReference>
<protein>
    <recommendedName>
        <fullName evidence="2">MobA-like NTP transferase domain-containing protein</fullName>
    </recommendedName>
</protein>